<name>A0A9X1WMP8_9CORY</name>
<sequence length="256" mass="27195">MGQPIVLLHGVGLDASIWDSVIAALTDGGQVDADSVVALDLPGHGDRPPLDSPVGLAELAGDVVGRLPGDPGEPVHLVGFSLGSLIAQYIAVHCPERVSSLTCVSSVCARTPEESAAVRQRLNTAAEDFPLSANRALERWFPDDAGLPDAPALRERTRRILLANDVDSYLHAYRVFAEGDRDLADDLHRIDVPVLAVTGELDPGSTPGMSHRIAERIPGTPVHVIGGARHMVPDTHPEDVAALIRENVGRAADLRR</sequence>
<dbReference type="SUPFAM" id="SSF53474">
    <property type="entry name" value="alpha/beta-Hydrolases"/>
    <property type="match status" value="1"/>
</dbReference>
<dbReference type="Proteomes" id="UP001139207">
    <property type="component" value="Unassembled WGS sequence"/>
</dbReference>
<keyword evidence="2" id="KW-0378">Hydrolase</keyword>
<dbReference type="EMBL" id="JALIEA010000011">
    <property type="protein sequence ID" value="MCJ7857851.1"/>
    <property type="molecule type" value="Genomic_DNA"/>
</dbReference>
<gene>
    <name evidence="2" type="ORF">MUN33_03855</name>
</gene>
<evidence type="ECO:0000313" key="3">
    <source>
        <dbReference type="Proteomes" id="UP001139207"/>
    </source>
</evidence>
<dbReference type="InterPro" id="IPR050266">
    <property type="entry name" value="AB_hydrolase_sf"/>
</dbReference>
<dbReference type="InterPro" id="IPR029058">
    <property type="entry name" value="AB_hydrolase_fold"/>
</dbReference>
<dbReference type="PANTHER" id="PTHR43798">
    <property type="entry name" value="MONOACYLGLYCEROL LIPASE"/>
    <property type="match status" value="1"/>
</dbReference>
<dbReference type="RefSeq" id="WP_244803591.1">
    <property type="nucleotide sequence ID" value="NZ_JALIEA010000011.1"/>
</dbReference>
<proteinExistence type="predicted"/>
<feature type="domain" description="AB hydrolase-1" evidence="1">
    <location>
        <begin position="5"/>
        <end position="242"/>
    </location>
</feature>
<dbReference type="AlphaFoldDB" id="A0A9X1WMP8"/>
<evidence type="ECO:0000313" key="2">
    <source>
        <dbReference type="EMBL" id="MCJ7857851.1"/>
    </source>
</evidence>
<dbReference type="GO" id="GO:0016787">
    <property type="term" value="F:hydrolase activity"/>
    <property type="evidence" value="ECO:0007669"/>
    <property type="project" value="UniProtKB-KW"/>
</dbReference>
<dbReference type="Pfam" id="PF12697">
    <property type="entry name" value="Abhydrolase_6"/>
    <property type="match status" value="1"/>
</dbReference>
<accession>A0A9X1WMP8</accession>
<dbReference type="Gene3D" id="3.40.50.1820">
    <property type="entry name" value="alpha/beta hydrolase"/>
    <property type="match status" value="1"/>
</dbReference>
<keyword evidence="3" id="KW-1185">Reference proteome</keyword>
<evidence type="ECO:0000259" key="1">
    <source>
        <dbReference type="Pfam" id="PF12697"/>
    </source>
</evidence>
<reference evidence="2" key="1">
    <citation type="submission" date="2022-04" db="EMBL/GenBank/DDBJ databases">
        <title>Corynebacterium kalidii LD5P10.</title>
        <authorList>
            <person name="Sun J.Q."/>
        </authorList>
    </citation>
    <scope>NUCLEOTIDE SEQUENCE</scope>
    <source>
        <strain evidence="2">LD5P10</strain>
    </source>
</reference>
<dbReference type="InterPro" id="IPR000073">
    <property type="entry name" value="AB_hydrolase_1"/>
</dbReference>
<protein>
    <submittedName>
        <fullName evidence="2">Alpha/beta fold hydrolase</fullName>
    </submittedName>
</protein>
<comment type="caution">
    <text evidence="2">The sequence shown here is derived from an EMBL/GenBank/DDBJ whole genome shotgun (WGS) entry which is preliminary data.</text>
</comment>
<organism evidence="2 3">
    <name type="scientific">Corynebacterium kalidii</name>
    <dbReference type="NCBI Taxonomy" id="2931982"/>
    <lineage>
        <taxon>Bacteria</taxon>
        <taxon>Bacillati</taxon>
        <taxon>Actinomycetota</taxon>
        <taxon>Actinomycetes</taxon>
        <taxon>Mycobacteriales</taxon>
        <taxon>Corynebacteriaceae</taxon>
        <taxon>Corynebacterium</taxon>
    </lineage>
</organism>